<keyword evidence="2" id="KW-0812">Transmembrane</keyword>
<dbReference type="Proteomes" id="UP000518315">
    <property type="component" value="Unassembled WGS sequence"/>
</dbReference>
<gene>
    <name evidence="3" type="ORF">FHS26_003145</name>
</gene>
<feature type="transmembrane region" description="Helical" evidence="2">
    <location>
        <begin position="47"/>
        <end position="66"/>
    </location>
</feature>
<dbReference type="AlphaFoldDB" id="A0A7W5BLX6"/>
<evidence type="ECO:0000256" key="1">
    <source>
        <dbReference type="SAM" id="MobiDB-lite"/>
    </source>
</evidence>
<evidence type="ECO:0000313" key="4">
    <source>
        <dbReference type="Proteomes" id="UP000518315"/>
    </source>
</evidence>
<proteinExistence type="predicted"/>
<reference evidence="3 4" key="1">
    <citation type="submission" date="2020-08" db="EMBL/GenBank/DDBJ databases">
        <title>Genomic Encyclopedia of Type Strains, Phase III (KMG-III): the genomes of soil and plant-associated and newly described type strains.</title>
        <authorList>
            <person name="Whitman W."/>
        </authorList>
    </citation>
    <scope>NUCLEOTIDE SEQUENCE [LARGE SCALE GENOMIC DNA]</scope>
    <source>
        <strain evidence="3 4">CECT 4113</strain>
    </source>
</reference>
<name>A0A7W5BLX6_9HYPH</name>
<dbReference type="EMBL" id="JACHXH010000010">
    <property type="protein sequence ID" value="MBB3135400.1"/>
    <property type="molecule type" value="Genomic_DNA"/>
</dbReference>
<keyword evidence="2" id="KW-1133">Transmembrane helix</keyword>
<organism evidence="3 4">
    <name type="scientific">Rhizobium pisi</name>
    <dbReference type="NCBI Taxonomy" id="574561"/>
    <lineage>
        <taxon>Bacteria</taxon>
        <taxon>Pseudomonadati</taxon>
        <taxon>Pseudomonadota</taxon>
        <taxon>Alphaproteobacteria</taxon>
        <taxon>Hyphomicrobiales</taxon>
        <taxon>Rhizobiaceae</taxon>
        <taxon>Rhizobium/Agrobacterium group</taxon>
        <taxon>Rhizobium</taxon>
    </lineage>
</organism>
<accession>A0A7W5BLX6</accession>
<comment type="caution">
    <text evidence="3">The sequence shown here is derived from an EMBL/GenBank/DDBJ whole genome shotgun (WGS) entry which is preliminary data.</text>
</comment>
<keyword evidence="2" id="KW-0472">Membrane</keyword>
<dbReference type="RefSeq" id="WP_245438434.1">
    <property type="nucleotide sequence ID" value="NZ_JACHXH010000010.1"/>
</dbReference>
<keyword evidence="4" id="KW-1185">Reference proteome</keyword>
<protein>
    <submittedName>
        <fullName evidence="3">Uncharacterized protein</fullName>
    </submittedName>
</protein>
<evidence type="ECO:0000313" key="3">
    <source>
        <dbReference type="EMBL" id="MBB3135400.1"/>
    </source>
</evidence>
<sequence>MAGASIATFPWLCLTVFFGPDQAYTNDHITYQNGMMTWWGLLEAVELLAEIAMFGIAAGGLFWLVAASGVKGRSPVAGHPSRGSMGGNDRLDACCF</sequence>
<evidence type="ECO:0000256" key="2">
    <source>
        <dbReference type="SAM" id="Phobius"/>
    </source>
</evidence>
<feature type="region of interest" description="Disordered" evidence="1">
    <location>
        <begin position="75"/>
        <end position="96"/>
    </location>
</feature>